<dbReference type="Pfam" id="PF13338">
    <property type="entry name" value="AbiEi_4"/>
    <property type="match status" value="1"/>
</dbReference>
<feature type="domain" description="AbiEi antitoxin N-terminal" evidence="3">
    <location>
        <begin position="20"/>
        <end position="60"/>
    </location>
</feature>
<dbReference type="Proteomes" id="UP000193244">
    <property type="component" value="Unassembled WGS sequence"/>
</dbReference>
<keyword evidence="5" id="KW-1185">Reference proteome</keyword>
<evidence type="ECO:0000259" key="2">
    <source>
        <dbReference type="Pfam" id="PF04480"/>
    </source>
</evidence>
<sequence>MPLQGMLAGMNGDAYGFLLTHGGVARRRDLERCGVSGMSIARMVQLGMLIRPRVGWYCLPDVDRRVIEAVRVGGVLTCVSAAVVDGLWVLDEEKLHVCVRGNGSAFRSRTDETRYRAHDERDDVVLHWDDQAWSTSGGYELSRVAYLRHLVSCQSRRGVVATLDSALHRGMLSDRDLGELRGSVPAVHRSIIDLVDGRAESGVESAARLGFLAAGLPFEVQVVVAEGLRVDFVIDGVIVVEVDGSEFHSGHEVFVADRKRDAFLNALGYRVLHFTYAMVLFDWATVLSTIIIVLRRERAVRAGLSPLPPFRR</sequence>
<organism evidence="4 5">
    <name type="scientific">Agreia pratensis</name>
    <dbReference type="NCBI Taxonomy" id="150121"/>
    <lineage>
        <taxon>Bacteria</taxon>
        <taxon>Bacillati</taxon>
        <taxon>Actinomycetota</taxon>
        <taxon>Actinomycetes</taxon>
        <taxon>Micrococcales</taxon>
        <taxon>Microbacteriaceae</taxon>
        <taxon>Agreia</taxon>
    </lineage>
</organism>
<dbReference type="Pfam" id="PF04480">
    <property type="entry name" value="DUF559"/>
    <property type="match status" value="1"/>
</dbReference>
<keyword evidence="4" id="KW-0255">Endonuclease</keyword>
<evidence type="ECO:0000256" key="1">
    <source>
        <dbReference type="SAM" id="Phobius"/>
    </source>
</evidence>
<feature type="transmembrane region" description="Helical" evidence="1">
    <location>
        <begin position="274"/>
        <end position="294"/>
    </location>
</feature>
<dbReference type="InterPro" id="IPR011335">
    <property type="entry name" value="Restrct_endonuc-II-like"/>
</dbReference>
<evidence type="ECO:0000259" key="3">
    <source>
        <dbReference type="Pfam" id="PF13338"/>
    </source>
</evidence>
<evidence type="ECO:0000313" key="4">
    <source>
        <dbReference type="EMBL" id="SMG07583.1"/>
    </source>
</evidence>
<dbReference type="OrthoDB" id="2594539at2"/>
<proteinExistence type="predicted"/>
<feature type="domain" description="DUF559" evidence="2">
    <location>
        <begin position="215"/>
        <end position="294"/>
    </location>
</feature>
<gene>
    <name evidence="4" type="ORF">SAMN06296010_0061</name>
</gene>
<dbReference type="InterPro" id="IPR025159">
    <property type="entry name" value="AbiEi_N"/>
</dbReference>
<keyword evidence="1" id="KW-0472">Membrane</keyword>
<keyword evidence="1" id="KW-0812">Transmembrane</keyword>
<dbReference type="AlphaFoldDB" id="A0A1X7I1R9"/>
<dbReference type="GO" id="GO:0004519">
    <property type="term" value="F:endonuclease activity"/>
    <property type="evidence" value="ECO:0007669"/>
    <property type="project" value="UniProtKB-KW"/>
</dbReference>
<dbReference type="InterPro" id="IPR007569">
    <property type="entry name" value="DUF559"/>
</dbReference>
<reference evidence="5" key="1">
    <citation type="submission" date="2017-04" db="EMBL/GenBank/DDBJ databases">
        <authorList>
            <person name="Varghese N."/>
            <person name="Submissions S."/>
        </authorList>
    </citation>
    <scope>NUCLEOTIDE SEQUENCE [LARGE SCALE GENOMIC DNA]</scope>
    <source>
        <strain evidence="5">VKM Ac-2510</strain>
    </source>
</reference>
<keyword evidence="4" id="KW-0540">Nuclease</keyword>
<dbReference type="SUPFAM" id="SSF52980">
    <property type="entry name" value="Restriction endonuclease-like"/>
    <property type="match status" value="1"/>
</dbReference>
<name>A0A1X7I1R9_9MICO</name>
<dbReference type="STRING" id="150121.SAMN06296010_0061"/>
<accession>A0A1X7I1R9</accession>
<dbReference type="EMBL" id="FXAY01000001">
    <property type="protein sequence ID" value="SMG07583.1"/>
    <property type="molecule type" value="Genomic_DNA"/>
</dbReference>
<keyword evidence="1" id="KW-1133">Transmembrane helix</keyword>
<dbReference type="Gene3D" id="3.40.960.10">
    <property type="entry name" value="VSR Endonuclease"/>
    <property type="match status" value="1"/>
</dbReference>
<protein>
    <submittedName>
        <fullName evidence="4">Very-short-patch-repair endonuclease</fullName>
    </submittedName>
</protein>
<evidence type="ECO:0000313" key="5">
    <source>
        <dbReference type="Proteomes" id="UP000193244"/>
    </source>
</evidence>
<keyword evidence="4" id="KW-0378">Hydrolase</keyword>